<evidence type="ECO:0000313" key="1">
    <source>
        <dbReference type="EMBL" id="DAD83714.1"/>
    </source>
</evidence>
<organism evidence="1">
    <name type="scientific">Myoviridae sp. ctPSW2</name>
    <dbReference type="NCBI Taxonomy" id="2826648"/>
    <lineage>
        <taxon>Viruses</taxon>
        <taxon>Duplodnaviria</taxon>
        <taxon>Heunggongvirae</taxon>
        <taxon>Uroviricota</taxon>
        <taxon>Caudoviricetes</taxon>
    </lineage>
</organism>
<reference evidence="1" key="1">
    <citation type="journal article" date="2021" name="Proc. Natl. Acad. Sci. U.S.A.">
        <title>A Catalog of Tens of Thousands of Viruses from Human Metagenomes Reveals Hidden Associations with Chronic Diseases.</title>
        <authorList>
            <person name="Tisza M.J."/>
            <person name="Buck C.B."/>
        </authorList>
    </citation>
    <scope>NUCLEOTIDE SEQUENCE</scope>
    <source>
        <strain evidence="1">CtPSW2</strain>
    </source>
</reference>
<proteinExistence type="predicted"/>
<accession>A0A8S5MNJ8</accession>
<name>A0A8S5MNJ8_9CAUD</name>
<sequence>MNQPQAMQSIRQTLAAAKSKQAKIFNALERDALPSQPKPAYTANELAAMTMTLGQVEQVEKVQEIVAQLRQLVQSVNTINVAYGLGLPKLTANEINHYLLDLDNRVRSAGYAANKMGVEEVVKKIGTVQAKQRPPIGDRRAIRGN</sequence>
<dbReference type="EMBL" id="BK014940">
    <property type="protein sequence ID" value="DAD83714.1"/>
    <property type="molecule type" value="Genomic_DNA"/>
</dbReference>
<protein>
    <submittedName>
        <fullName evidence="1">Uncharacterized protein</fullName>
    </submittedName>
</protein>